<name>A0A8S1BZ97_9INSE</name>
<proteinExistence type="predicted"/>
<protein>
    <submittedName>
        <fullName evidence="2">Uncharacterized protein</fullName>
    </submittedName>
</protein>
<comment type="caution">
    <text evidence="2">The sequence shown here is derived from an EMBL/GenBank/DDBJ whole genome shotgun (WGS) entry which is preliminary data.</text>
</comment>
<feature type="region of interest" description="Disordered" evidence="1">
    <location>
        <begin position="81"/>
        <end position="125"/>
    </location>
</feature>
<keyword evidence="3" id="KW-1185">Reference proteome</keyword>
<evidence type="ECO:0000313" key="3">
    <source>
        <dbReference type="Proteomes" id="UP000494165"/>
    </source>
</evidence>
<evidence type="ECO:0000313" key="2">
    <source>
        <dbReference type="EMBL" id="CAB3365056.1"/>
    </source>
</evidence>
<reference evidence="2 3" key="1">
    <citation type="submission" date="2020-04" db="EMBL/GenBank/DDBJ databases">
        <authorList>
            <person name="Alioto T."/>
            <person name="Alioto T."/>
            <person name="Gomez Garrido J."/>
        </authorList>
    </citation>
    <scope>NUCLEOTIDE SEQUENCE [LARGE SCALE GENOMIC DNA]</scope>
</reference>
<gene>
    <name evidence="2" type="ORF">CLODIP_2_CD06649</name>
</gene>
<sequence length="258" mass="29650">MIYIQNDAPFLFGEEGQLEYPNQLGFAQPAMPKSEQEFRNFENAQKANQVDRNVQENSWSSEEAMQEEALFREWSNQGLDSEFNWTPASEENSTSGSVSPFGSNAQTQFSPVEAPNPSPIASTSSEDFIQNPAAFYGSQAQSGQNFLRGVVHQFQNSTHQHLVTYQIETNQGIEIYVSVPIQSSSSDEKVSAWTKKSKKYHVKGFCLMCEEEIKNIYAHWRYWHKDARDKQNRFRKEISLICNYRPAFIKQFLEGKRS</sequence>
<dbReference type="EMBL" id="CADEPI010000019">
    <property type="protein sequence ID" value="CAB3365056.1"/>
    <property type="molecule type" value="Genomic_DNA"/>
</dbReference>
<feature type="compositionally biased region" description="Polar residues" evidence="1">
    <location>
        <begin position="81"/>
        <end position="110"/>
    </location>
</feature>
<organism evidence="2 3">
    <name type="scientific">Cloeon dipterum</name>
    <dbReference type="NCBI Taxonomy" id="197152"/>
    <lineage>
        <taxon>Eukaryota</taxon>
        <taxon>Metazoa</taxon>
        <taxon>Ecdysozoa</taxon>
        <taxon>Arthropoda</taxon>
        <taxon>Hexapoda</taxon>
        <taxon>Insecta</taxon>
        <taxon>Pterygota</taxon>
        <taxon>Palaeoptera</taxon>
        <taxon>Ephemeroptera</taxon>
        <taxon>Pisciforma</taxon>
        <taxon>Baetidae</taxon>
        <taxon>Cloeon</taxon>
    </lineage>
</organism>
<dbReference type="AlphaFoldDB" id="A0A8S1BZ97"/>
<dbReference type="Proteomes" id="UP000494165">
    <property type="component" value="Unassembled WGS sequence"/>
</dbReference>
<accession>A0A8S1BZ97</accession>
<evidence type="ECO:0000256" key="1">
    <source>
        <dbReference type="SAM" id="MobiDB-lite"/>
    </source>
</evidence>